<accession>A0A511N5X4</accession>
<name>A0A511N5X4_DEIC1</name>
<sequence length="62" mass="7145">MMPSPRVWFPGKPGTLHLPPGQGGFLLAYLIVSVSKWVQKVYFLDEFKHLNIMVNIKNVYQL</sequence>
<comment type="caution">
    <text evidence="1">The sequence shown here is derived from an EMBL/GenBank/DDBJ whole genome shotgun (WGS) entry which is preliminary data.</text>
</comment>
<proteinExistence type="predicted"/>
<dbReference type="EMBL" id="BJXB01000019">
    <property type="protein sequence ID" value="GEM48255.1"/>
    <property type="molecule type" value="Genomic_DNA"/>
</dbReference>
<dbReference type="AlphaFoldDB" id="A0A511N5X4"/>
<dbReference type="Proteomes" id="UP000321306">
    <property type="component" value="Unassembled WGS sequence"/>
</dbReference>
<protein>
    <submittedName>
        <fullName evidence="1">Uncharacterized protein</fullName>
    </submittedName>
</protein>
<evidence type="ECO:0000313" key="2">
    <source>
        <dbReference type="Proteomes" id="UP000321306"/>
    </source>
</evidence>
<gene>
    <name evidence="1" type="ORF">DC3_38900</name>
</gene>
<keyword evidence="2" id="KW-1185">Reference proteome</keyword>
<reference evidence="1 2" key="1">
    <citation type="submission" date="2019-07" db="EMBL/GenBank/DDBJ databases">
        <title>Whole genome shotgun sequence of Deinococcus cellulosilyticus NBRC 106333.</title>
        <authorList>
            <person name="Hosoyama A."/>
            <person name="Uohara A."/>
            <person name="Ohji S."/>
            <person name="Ichikawa N."/>
        </authorList>
    </citation>
    <scope>NUCLEOTIDE SEQUENCE [LARGE SCALE GENOMIC DNA]</scope>
    <source>
        <strain evidence="1 2">NBRC 106333</strain>
    </source>
</reference>
<evidence type="ECO:0000313" key="1">
    <source>
        <dbReference type="EMBL" id="GEM48255.1"/>
    </source>
</evidence>
<organism evidence="1 2">
    <name type="scientific">Deinococcus cellulosilyticus (strain DSM 18568 / NBRC 106333 / KACC 11606 / 5516J-15)</name>
    <dbReference type="NCBI Taxonomy" id="1223518"/>
    <lineage>
        <taxon>Bacteria</taxon>
        <taxon>Thermotogati</taxon>
        <taxon>Deinococcota</taxon>
        <taxon>Deinococci</taxon>
        <taxon>Deinococcales</taxon>
        <taxon>Deinococcaceae</taxon>
        <taxon>Deinococcus</taxon>
    </lineage>
</organism>